<feature type="transmembrane region" description="Helical" evidence="1">
    <location>
        <begin position="53"/>
        <end position="82"/>
    </location>
</feature>
<keyword evidence="3" id="KW-1185">Reference proteome</keyword>
<keyword evidence="1" id="KW-0472">Membrane</keyword>
<keyword evidence="1" id="KW-1133">Transmembrane helix</keyword>
<feature type="transmembrane region" description="Helical" evidence="1">
    <location>
        <begin position="24"/>
        <end position="41"/>
    </location>
</feature>
<dbReference type="InterPro" id="IPR019425">
    <property type="entry name" value="7TM_GPCR_serpentine_rcpt_Srt"/>
</dbReference>
<gene>
    <name evidence="2" type="ORF">EVEC_LOCUS6713</name>
</gene>
<dbReference type="STRING" id="51028.A0A0N4V9S0"/>
<dbReference type="PANTHER" id="PTHR23021:SF11">
    <property type="entry name" value="SERPENTINE RECEPTOR, CLASS T"/>
    <property type="match status" value="1"/>
</dbReference>
<dbReference type="PANTHER" id="PTHR23021">
    <property type="entry name" value="SERPENTINE RECEPTOR, CLASS T"/>
    <property type="match status" value="1"/>
</dbReference>
<organism evidence="4">
    <name type="scientific">Enterobius vermicularis</name>
    <name type="common">Human pinworm</name>
    <dbReference type="NCBI Taxonomy" id="51028"/>
    <lineage>
        <taxon>Eukaryota</taxon>
        <taxon>Metazoa</taxon>
        <taxon>Ecdysozoa</taxon>
        <taxon>Nematoda</taxon>
        <taxon>Chromadorea</taxon>
        <taxon>Rhabditida</taxon>
        <taxon>Spirurina</taxon>
        <taxon>Oxyuridomorpha</taxon>
        <taxon>Oxyuroidea</taxon>
        <taxon>Oxyuridae</taxon>
        <taxon>Enterobius</taxon>
    </lineage>
</organism>
<keyword evidence="1" id="KW-0812">Transmembrane</keyword>
<dbReference type="EMBL" id="UXUI01008617">
    <property type="protein sequence ID" value="VDD91962.1"/>
    <property type="molecule type" value="Genomic_DNA"/>
</dbReference>
<proteinExistence type="predicted"/>
<dbReference type="OrthoDB" id="5875846at2759"/>
<dbReference type="AlphaFoldDB" id="A0A0N4V9S0"/>
<evidence type="ECO:0000313" key="3">
    <source>
        <dbReference type="Proteomes" id="UP000274131"/>
    </source>
</evidence>
<reference evidence="4" key="1">
    <citation type="submission" date="2017-02" db="UniProtKB">
        <authorList>
            <consortium name="WormBaseParasite"/>
        </authorList>
    </citation>
    <scope>IDENTIFICATION</scope>
</reference>
<evidence type="ECO:0000313" key="4">
    <source>
        <dbReference type="WBParaSite" id="EVEC_0000719201-mRNA-1"/>
    </source>
</evidence>
<protein>
    <submittedName>
        <fullName evidence="4">G_PROTEIN_RECEP_F1_2 domain-containing protein</fullName>
    </submittedName>
</protein>
<dbReference type="Proteomes" id="UP000274131">
    <property type="component" value="Unassembled WGS sequence"/>
</dbReference>
<reference evidence="2 3" key="2">
    <citation type="submission" date="2018-10" db="EMBL/GenBank/DDBJ databases">
        <authorList>
            <consortium name="Pathogen Informatics"/>
        </authorList>
    </citation>
    <scope>NUCLEOTIDE SEQUENCE [LARGE SCALE GENOMIC DNA]</scope>
</reference>
<sequence>MWLLGLFICASDYFIRLLSLHFNIKNYFMFAIYLPCIVVMTRRHLLKNSSFKIMLFLGIIDIICLTACADIPGLLSITGTAYCDAPLFFYVLGSVAMANPLVFHNVVVMLSVVTMYSSISFRLLYCRRRRQVPSCQKRVIFFFCP</sequence>
<accession>A0A0N4V9S0</accession>
<dbReference type="Pfam" id="PF10321">
    <property type="entry name" value="7TM_GPCR_Srt"/>
    <property type="match status" value="1"/>
</dbReference>
<dbReference type="WBParaSite" id="EVEC_0000719201-mRNA-1">
    <property type="protein sequence ID" value="EVEC_0000719201-mRNA-1"/>
    <property type="gene ID" value="EVEC_0000719201"/>
</dbReference>
<feature type="transmembrane region" description="Helical" evidence="1">
    <location>
        <begin position="102"/>
        <end position="125"/>
    </location>
</feature>
<evidence type="ECO:0000256" key="1">
    <source>
        <dbReference type="SAM" id="Phobius"/>
    </source>
</evidence>
<name>A0A0N4V9S0_ENTVE</name>
<evidence type="ECO:0000313" key="2">
    <source>
        <dbReference type="EMBL" id="VDD91962.1"/>
    </source>
</evidence>